<proteinExistence type="predicted"/>
<name>A0ABV8TT12_9ACTN</name>
<dbReference type="RefSeq" id="WP_380617624.1">
    <property type="nucleotide sequence ID" value="NZ_JBHSDK010000002.1"/>
</dbReference>
<accession>A0ABV8TT12</accession>
<sequence length="136" mass="15400">MTNVTASLVDQLLRRDCRRCVSCGRAITGARGTDWDVHYRIPRKRASQNPLVRSMANLLIICGTGERGCCGEFQRNPRVARWRGLVLWDSQNPETVPVQVGVEPPDDTSSYVPLVVRPWRYSEAGFRTQVREEAGR</sequence>
<evidence type="ECO:0008006" key="3">
    <source>
        <dbReference type="Google" id="ProtNLM"/>
    </source>
</evidence>
<keyword evidence="2" id="KW-1185">Reference proteome</keyword>
<evidence type="ECO:0000313" key="1">
    <source>
        <dbReference type="EMBL" id="MFC4333885.1"/>
    </source>
</evidence>
<gene>
    <name evidence="1" type="ORF">ACFPET_01580</name>
</gene>
<dbReference type="Proteomes" id="UP001595823">
    <property type="component" value="Unassembled WGS sequence"/>
</dbReference>
<dbReference type="EMBL" id="JBHSDK010000002">
    <property type="protein sequence ID" value="MFC4333885.1"/>
    <property type="molecule type" value="Genomic_DNA"/>
</dbReference>
<organism evidence="1 2">
    <name type="scientific">Salininema proteolyticum</name>
    <dbReference type="NCBI Taxonomy" id="1607685"/>
    <lineage>
        <taxon>Bacteria</taxon>
        <taxon>Bacillati</taxon>
        <taxon>Actinomycetota</taxon>
        <taxon>Actinomycetes</taxon>
        <taxon>Glycomycetales</taxon>
        <taxon>Glycomycetaceae</taxon>
        <taxon>Salininema</taxon>
    </lineage>
</organism>
<reference evidence="2" key="1">
    <citation type="journal article" date="2019" name="Int. J. Syst. Evol. Microbiol.">
        <title>The Global Catalogue of Microorganisms (GCM) 10K type strain sequencing project: providing services to taxonomists for standard genome sequencing and annotation.</title>
        <authorList>
            <consortium name="The Broad Institute Genomics Platform"/>
            <consortium name="The Broad Institute Genome Sequencing Center for Infectious Disease"/>
            <person name="Wu L."/>
            <person name="Ma J."/>
        </authorList>
    </citation>
    <scope>NUCLEOTIDE SEQUENCE [LARGE SCALE GENOMIC DNA]</scope>
    <source>
        <strain evidence="2">IBRC-M 10908</strain>
    </source>
</reference>
<evidence type="ECO:0000313" key="2">
    <source>
        <dbReference type="Proteomes" id="UP001595823"/>
    </source>
</evidence>
<protein>
    <recommendedName>
        <fullName evidence="3">HNH endonuclease</fullName>
    </recommendedName>
</protein>
<comment type="caution">
    <text evidence="1">The sequence shown here is derived from an EMBL/GenBank/DDBJ whole genome shotgun (WGS) entry which is preliminary data.</text>
</comment>